<evidence type="ECO:0000256" key="5">
    <source>
        <dbReference type="ARBA" id="ARBA00023121"/>
    </source>
</evidence>
<dbReference type="Pfam" id="PF08511">
    <property type="entry name" value="COQ9"/>
    <property type="match status" value="1"/>
</dbReference>
<reference evidence="9 10" key="1">
    <citation type="submission" date="2019-05" db="EMBL/GenBank/DDBJ databases">
        <title>Sulfitobacter sabulilitoris sp. nov., isolated from a marine sand.</title>
        <authorList>
            <person name="Yoon J.-H."/>
        </authorList>
    </citation>
    <scope>NUCLEOTIDE SEQUENCE [LARGE SCALE GENOMIC DNA]</scope>
    <source>
        <strain evidence="9 10">HSMS-29</strain>
    </source>
</reference>
<dbReference type="PANTHER" id="PTHR21427:SF19">
    <property type="entry name" value="UBIQUINONE BIOSYNTHESIS PROTEIN COQ9, MITOCHONDRIAL"/>
    <property type="match status" value="1"/>
</dbReference>
<dbReference type="Gene3D" id="1.10.357.10">
    <property type="entry name" value="Tetracycline Repressor, domain 2"/>
    <property type="match status" value="1"/>
</dbReference>
<proteinExistence type="inferred from homology"/>
<evidence type="ECO:0000313" key="9">
    <source>
        <dbReference type="EMBL" id="TMM52880.1"/>
    </source>
</evidence>
<feature type="domain" description="COQ9 C-terminal" evidence="8">
    <location>
        <begin position="117"/>
        <end position="186"/>
    </location>
</feature>
<name>A0A5S3PFN0_9RHOB</name>
<dbReference type="GO" id="GO:0008289">
    <property type="term" value="F:lipid binding"/>
    <property type="evidence" value="ECO:0007669"/>
    <property type="project" value="UniProtKB-KW"/>
</dbReference>
<dbReference type="InterPro" id="IPR012762">
    <property type="entry name" value="Ubiq_biosynth_COQ9"/>
</dbReference>
<comment type="caution">
    <text evidence="9">The sequence shown here is derived from an EMBL/GenBank/DDBJ whole genome shotgun (WGS) entry which is preliminary data.</text>
</comment>
<evidence type="ECO:0000256" key="4">
    <source>
        <dbReference type="ARBA" id="ARBA00022946"/>
    </source>
</evidence>
<evidence type="ECO:0000256" key="1">
    <source>
        <dbReference type="ARBA" id="ARBA00004749"/>
    </source>
</evidence>
<keyword evidence="3" id="KW-0831">Ubiquinone biosynthesis</keyword>
<evidence type="ECO:0000256" key="3">
    <source>
        <dbReference type="ARBA" id="ARBA00022688"/>
    </source>
</evidence>
<dbReference type="NCBIfam" id="TIGR02396">
    <property type="entry name" value="diverge_rpsU"/>
    <property type="match status" value="1"/>
</dbReference>
<comment type="similarity">
    <text evidence="2">Belongs to the COQ9 family.</text>
</comment>
<dbReference type="Proteomes" id="UP000309550">
    <property type="component" value="Unassembled WGS sequence"/>
</dbReference>
<comment type="pathway">
    <text evidence="1">Cofactor biosynthesis; ubiquinone biosynthesis.</text>
</comment>
<organism evidence="9 10">
    <name type="scientific">Sulfitobacter sabulilitoris</name>
    <dbReference type="NCBI Taxonomy" id="2562655"/>
    <lineage>
        <taxon>Bacteria</taxon>
        <taxon>Pseudomonadati</taxon>
        <taxon>Pseudomonadota</taxon>
        <taxon>Alphaproteobacteria</taxon>
        <taxon>Rhodobacterales</taxon>
        <taxon>Roseobacteraceae</taxon>
        <taxon>Sulfitobacter</taxon>
    </lineage>
</organism>
<dbReference type="RefSeq" id="WP_138662422.1">
    <property type="nucleotide sequence ID" value="NZ_VANS01000002.1"/>
</dbReference>
<dbReference type="PANTHER" id="PTHR21427">
    <property type="entry name" value="UBIQUINONE BIOSYNTHESIS PROTEIN COQ9, MITOCHONDRIAL"/>
    <property type="match status" value="1"/>
</dbReference>
<keyword evidence="4" id="KW-0809">Transit peptide</keyword>
<dbReference type="AlphaFoldDB" id="A0A5S3PFN0"/>
<evidence type="ECO:0000259" key="8">
    <source>
        <dbReference type="Pfam" id="PF08511"/>
    </source>
</evidence>
<keyword evidence="10" id="KW-1185">Reference proteome</keyword>
<evidence type="ECO:0000256" key="2">
    <source>
        <dbReference type="ARBA" id="ARBA00010766"/>
    </source>
</evidence>
<feature type="region of interest" description="Disordered" evidence="7">
    <location>
        <begin position="216"/>
        <end position="236"/>
    </location>
</feature>
<dbReference type="OrthoDB" id="7201143at2"/>
<evidence type="ECO:0000256" key="6">
    <source>
        <dbReference type="ARBA" id="ARBA00058104"/>
    </source>
</evidence>
<evidence type="ECO:0000256" key="7">
    <source>
        <dbReference type="SAM" id="MobiDB-lite"/>
    </source>
</evidence>
<evidence type="ECO:0000313" key="10">
    <source>
        <dbReference type="Proteomes" id="UP000309550"/>
    </source>
</evidence>
<accession>A0A5S3PFN0</accession>
<protein>
    <submittedName>
        <fullName evidence="9">COQ9 family protein</fullName>
    </submittedName>
</protein>
<keyword evidence="5" id="KW-0446">Lipid-binding</keyword>
<dbReference type="GO" id="GO:0006744">
    <property type="term" value="P:ubiquinone biosynthetic process"/>
    <property type="evidence" value="ECO:0007669"/>
    <property type="project" value="UniProtKB-KW"/>
</dbReference>
<sequence>MTVAYEKAKNDLLDAALKHVAFEGWSPATFEDAVRDTGIDAGVARAVCPRGALDLAVAYHKRGDAQMVQRIRDASFDGMKFRDKIAAAVRIRLDLIADKELARRGSTLFALPHHAAEGSALIWGTADAIWTALGDTSDDVNWYTKRATLSAVYSATLLYWLGDSSTDNEATWAFLDRRIDNVMQIEKLKAHVRDSPTLSRLMAGPNWLLGHIKAPSKASRSGLPGRWADPRESRDH</sequence>
<gene>
    <name evidence="9" type="ORF">FDT80_11555</name>
</gene>
<dbReference type="EMBL" id="VANS01000002">
    <property type="protein sequence ID" value="TMM52880.1"/>
    <property type="molecule type" value="Genomic_DNA"/>
</dbReference>
<dbReference type="InterPro" id="IPR013718">
    <property type="entry name" value="COQ9_C"/>
</dbReference>
<comment type="function">
    <text evidence="6">Membrane-associated protein that warps the membrane surface to access and bind aromatic isoprenes with high specificity, including ubiquinone (CoQ) isoprene intermediates and presents them directly to COQ7, therefore facilitating the COQ7-mediated hydroxylase step. Participates in the biosynthesis of coenzyme Q, also named ubiquinone, an essential lipid-soluble electron transporter for aerobic cellular respiration.</text>
</comment>